<dbReference type="PANTHER" id="PTHR32309">
    <property type="entry name" value="TYROSINE-PROTEIN KINASE"/>
    <property type="match status" value="1"/>
</dbReference>
<dbReference type="Gene3D" id="3.40.50.300">
    <property type="entry name" value="P-loop containing nucleotide triphosphate hydrolases"/>
    <property type="match status" value="1"/>
</dbReference>
<organism evidence="10 11">
    <name type="scientific">Candidatus Egerieicola faecale</name>
    <dbReference type="NCBI Taxonomy" id="2840774"/>
    <lineage>
        <taxon>Bacteria</taxon>
        <taxon>Bacillati</taxon>
        <taxon>Bacillota</taxon>
        <taxon>Clostridia</taxon>
        <taxon>Eubacteriales</taxon>
        <taxon>Oscillospiraceae</taxon>
        <taxon>Oscillospiraceae incertae sedis</taxon>
        <taxon>Candidatus Egerieicola</taxon>
    </lineage>
</organism>
<dbReference type="GO" id="GO:0005886">
    <property type="term" value="C:plasma membrane"/>
    <property type="evidence" value="ECO:0007669"/>
    <property type="project" value="TreeGrafter"/>
</dbReference>
<dbReference type="InterPro" id="IPR025669">
    <property type="entry name" value="AAA_dom"/>
</dbReference>
<protein>
    <recommendedName>
        <fullName evidence="2">non-specific protein-tyrosine kinase</fullName>
        <ecNumber evidence="2">2.7.10.2</ecNumber>
    </recommendedName>
</protein>
<dbReference type="InterPro" id="IPR005702">
    <property type="entry name" value="Wzc-like_C"/>
</dbReference>
<dbReference type="EMBL" id="DVMX01000132">
    <property type="protein sequence ID" value="HIU42251.1"/>
    <property type="molecule type" value="Genomic_DNA"/>
</dbReference>
<keyword evidence="4" id="KW-0547">Nucleotide-binding</keyword>
<comment type="similarity">
    <text evidence="1">Belongs to the CpsD/CapB family.</text>
</comment>
<keyword evidence="5 10" id="KW-0418">Kinase</keyword>
<gene>
    <name evidence="10" type="ORF">IAD19_06825</name>
</gene>
<dbReference type="PANTHER" id="PTHR32309:SF13">
    <property type="entry name" value="FERRIC ENTEROBACTIN TRANSPORT PROTEIN FEPE"/>
    <property type="match status" value="1"/>
</dbReference>
<keyword evidence="7" id="KW-0829">Tyrosine-protein kinase</keyword>
<dbReference type="InterPro" id="IPR027417">
    <property type="entry name" value="P-loop_NTPase"/>
</dbReference>
<evidence type="ECO:0000256" key="6">
    <source>
        <dbReference type="ARBA" id="ARBA00022840"/>
    </source>
</evidence>
<dbReference type="AlphaFoldDB" id="A0A9D1LKN8"/>
<keyword evidence="6" id="KW-0067">ATP-binding</keyword>
<dbReference type="NCBIfam" id="TIGR01007">
    <property type="entry name" value="eps_fam"/>
    <property type="match status" value="1"/>
</dbReference>
<feature type="domain" description="AAA" evidence="9">
    <location>
        <begin position="58"/>
        <end position="188"/>
    </location>
</feature>
<comment type="catalytic activity">
    <reaction evidence="8">
        <text>L-tyrosyl-[protein] + ATP = O-phospho-L-tyrosyl-[protein] + ADP + H(+)</text>
        <dbReference type="Rhea" id="RHEA:10596"/>
        <dbReference type="Rhea" id="RHEA-COMP:10136"/>
        <dbReference type="Rhea" id="RHEA-COMP:20101"/>
        <dbReference type="ChEBI" id="CHEBI:15378"/>
        <dbReference type="ChEBI" id="CHEBI:30616"/>
        <dbReference type="ChEBI" id="CHEBI:46858"/>
        <dbReference type="ChEBI" id="CHEBI:61978"/>
        <dbReference type="ChEBI" id="CHEBI:456216"/>
        <dbReference type="EC" id="2.7.10.2"/>
    </reaction>
</comment>
<dbReference type="Pfam" id="PF13614">
    <property type="entry name" value="AAA_31"/>
    <property type="match status" value="1"/>
</dbReference>
<evidence type="ECO:0000313" key="10">
    <source>
        <dbReference type="EMBL" id="HIU42251.1"/>
    </source>
</evidence>
<reference evidence="10" key="1">
    <citation type="submission" date="2020-10" db="EMBL/GenBank/DDBJ databases">
        <authorList>
            <person name="Gilroy R."/>
        </authorList>
    </citation>
    <scope>NUCLEOTIDE SEQUENCE</scope>
    <source>
        <strain evidence="10">4509</strain>
    </source>
</reference>
<evidence type="ECO:0000256" key="4">
    <source>
        <dbReference type="ARBA" id="ARBA00022741"/>
    </source>
</evidence>
<evidence type="ECO:0000256" key="3">
    <source>
        <dbReference type="ARBA" id="ARBA00022679"/>
    </source>
</evidence>
<keyword evidence="3" id="KW-0808">Transferase</keyword>
<evidence type="ECO:0000313" key="11">
    <source>
        <dbReference type="Proteomes" id="UP000824082"/>
    </source>
</evidence>
<dbReference type="SUPFAM" id="SSF52540">
    <property type="entry name" value="P-loop containing nucleoside triphosphate hydrolases"/>
    <property type="match status" value="1"/>
</dbReference>
<evidence type="ECO:0000256" key="1">
    <source>
        <dbReference type="ARBA" id="ARBA00007316"/>
    </source>
</evidence>
<evidence type="ECO:0000256" key="5">
    <source>
        <dbReference type="ARBA" id="ARBA00022777"/>
    </source>
</evidence>
<dbReference type="GO" id="GO:0004715">
    <property type="term" value="F:non-membrane spanning protein tyrosine kinase activity"/>
    <property type="evidence" value="ECO:0007669"/>
    <property type="project" value="UniProtKB-EC"/>
</dbReference>
<proteinExistence type="inferred from homology"/>
<reference evidence="10" key="2">
    <citation type="journal article" date="2021" name="PeerJ">
        <title>Extensive microbial diversity within the chicken gut microbiome revealed by metagenomics and culture.</title>
        <authorList>
            <person name="Gilroy R."/>
            <person name="Ravi A."/>
            <person name="Getino M."/>
            <person name="Pursley I."/>
            <person name="Horton D.L."/>
            <person name="Alikhan N.F."/>
            <person name="Baker D."/>
            <person name="Gharbi K."/>
            <person name="Hall N."/>
            <person name="Watson M."/>
            <person name="Adriaenssens E.M."/>
            <person name="Foster-Nyarko E."/>
            <person name="Jarju S."/>
            <person name="Secka A."/>
            <person name="Antonio M."/>
            <person name="Oren A."/>
            <person name="Chaudhuri R.R."/>
            <person name="La Ragione R."/>
            <person name="Hildebrand F."/>
            <person name="Pallen M.J."/>
        </authorList>
    </citation>
    <scope>NUCLEOTIDE SEQUENCE</scope>
    <source>
        <strain evidence="10">4509</strain>
    </source>
</reference>
<dbReference type="InterPro" id="IPR050445">
    <property type="entry name" value="Bact_polysacc_biosynth/exp"/>
</dbReference>
<evidence type="ECO:0000256" key="8">
    <source>
        <dbReference type="ARBA" id="ARBA00051245"/>
    </source>
</evidence>
<sequence>MMGKKKEKKNLQSPADRVLSKNTSFAVREAYKTLRTNLEFSFSEKGSKALLFTSTAQGEGKSTSCLNTAITFGEAGFKTVLIDCDLRRPNINSLLQLGQKEGLSGLLTGHSQINDMLIPTQHTNLDVIVSGRIPPNPAELLSSDAMRELVERLKEYYDYVFLDAPPIGVVTDSMILSRSADGVVLVVRENMTDKKMLQVAIGQLQFAKAKILGFLYNDAAVEGKGYSKYYGN</sequence>
<accession>A0A9D1LKN8</accession>
<evidence type="ECO:0000259" key="9">
    <source>
        <dbReference type="Pfam" id="PF13614"/>
    </source>
</evidence>
<evidence type="ECO:0000256" key="7">
    <source>
        <dbReference type="ARBA" id="ARBA00023137"/>
    </source>
</evidence>
<dbReference type="GO" id="GO:0042802">
    <property type="term" value="F:identical protein binding"/>
    <property type="evidence" value="ECO:0007669"/>
    <property type="project" value="UniProtKB-ARBA"/>
</dbReference>
<comment type="caution">
    <text evidence="10">The sequence shown here is derived from an EMBL/GenBank/DDBJ whole genome shotgun (WGS) entry which is preliminary data.</text>
</comment>
<name>A0A9D1LKN8_9FIRM</name>
<dbReference type="EC" id="2.7.10.2" evidence="2"/>
<dbReference type="CDD" id="cd05387">
    <property type="entry name" value="BY-kinase"/>
    <property type="match status" value="1"/>
</dbReference>
<dbReference type="FunFam" id="3.40.50.300:FF:000527">
    <property type="entry name" value="Tyrosine-protein kinase etk"/>
    <property type="match status" value="1"/>
</dbReference>
<dbReference type="GO" id="GO:0005524">
    <property type="term" value="F:ATP binding"/>
    <property type="evidence" value="ECO:0007669"/>
    <property type="project" value="UniProtKB-KW"/>
</dbReference>
<dbReference type="Proteomes" id="UP000824082">
    <property type="component" value="Unassembled WGS sequence"/>
</dbReference>
<evidence type="ECO:0000256" key="2">
    <source>
        <dbReference type="ARBA" id="ARBA00011903"/>
    </source>
</evidence>